<keyword evidence="1 2" id="KW-0694">RNA-binding</keyword>
<feature type="compositionally biased region" description="Polar residues" evidence="3">
    <location>
        <begin position="24"/>
        <end position="40"/>
    </location>
</feature>
<sequence>MFTNAYTGAYADASAYSAYPQSSKPRSNISYDTSSKDPQMQRSRIFVGGLNAGTVTREDIIQLFSAYGTIIGVTLFKGYAFVQYSSMPEADLAVSALNFYNWHGSPLGSL</sequence>
<evidence type="ECO:0000313" key="5">
    <source>
        <dbReference type="Proteomes" id="UP000887574"/>
    </source>
</evidence>
<dbReference type="InterPro" id="IPR012677">
    <property type="entry name" value="Nucleotide-bd_a/b_plait_sf"/>
</dbReference>
<dbReference type="SMART" id="SM00360">
    <property type="entry name" value="RRM"/>
    <property type="match status" value="1"/>
</dbReference>
<dbReference type="AlphaFoldDB" id="A0A915D144"/>
<proteinExistence type="predicted"/>
<dbReference type="Pfam" id="PF00076">
    <property type="entry name" value="RRM_1"/>
    <property type="match status" value="1"/>
</dbReference>
<dbReference type="WBParaSite" id="jg14728">
    <property type="protein sequence ID" value="jg14728"/>
    <property type="gene ID" value="jg14728"/>
</dbReference>
<feature type="domain" description="RRM" evidence="4">
    <location>
        <begin position="43"/>
        <end position="107"/>
    </location>
</feature>
<evidence type="ECO:0000259" key="4">
    <source>
        <dbReference type="PROSITE" id="PS50102"/>
    </source>
</evidence>
<dbReference type="InterPro" id="IPR035979">
    <property type="entry name" value="RBD_domain_sf"/>
</dbReference>
<dbReference type="InterPro" id="IPR051186">
    <property type="entry name" value="RRM_HNRPC/RALY_subfam"/>
</dbReference>
<dbReference type="PANTHER" id="PTHR13968">
    <property type="entry name" value="HETEROGENEOUS NUCLEAR RIBONUCLEOPROTEIN"/>
    <property type="match status" value="1"/>
</dbReference>
<dbReference type="PANTHER" id="PTHR13968:SF26">
    <property type="entry name" value="RRM DOMAIN-CONTAINING PROTEIN"/>
    <property type="match status" value="1"/>
</dbReference>
<dbReference type="GO" id="GO:0005634">
    <property type="term" value="C:nucleus"/>
    <property type="evidence" value="ECO:0007669"/>
    <property type="project" value="TreeGrafter"/>
</dbReference>
<protein>
    <submittedName>
        <fullName evidence="6">RRM domain-containing protein</fullName>
    </submittedName>
</protein>
<dbReference type="GO" id="GO:0003723">
    <property type="term" value="F:RNA binding"/>
    <property type="evidence" value="ECO:0007669"/>
    <property type="project" value="UniProtKB-UniRule"/>
</dbReference>
<organism evidence="5 6">
    <name type="scientific">Ditylenchus dipsaci</name>
    <dbReference type="NCBI Taxonomy" id="166011"/>
    <lineage>
        <taxon>Eukaryota</taxon>
        <taxon>Metazoa</taxon>
        <taxon>Ecdysozoa</taxon>
        <taxon>Nematoda</taxon>
        <taxon>Chromadorea</taxon>
        <taxon>Rhabditida</taxon>
        <taxon>Tylenchina</taxon>
        <taxon>Tylenchomorpha</taxon>
        <taxon>Sphaerularioidea</taxon>
        <taxon>Anguinidae</taxon>
        <taxon>Anguininae</taxon>
        <taxon>Ditylenchus</taxon>
    </lineage>
</organism>
<dbReference type="SUPFAM" id="SSF54928">
    <property type="entry name" value="RNA-binding domain, RBD"/>
    <property type="match status" value="1"/>
</dbReference>
<dbReference type="Proteomes" id="UP000887574">
    <property type="component" value="Unplaced"/>
</dbReference>
<evidence type="ECO:0000256" key="3">
    <source>
        <dbReference type="SAM" id="MobiDB-lite"/>
    </source>
</evidence>
<keyword evidence="5" id="KW-1185">Reference proteome</keyword>
<dbReference type="PROSITE" id="PS50102">
    <property type="entry name" value="RRM"/>
    <property type="match status" value="1"/>
</dbReference>
<evidence type="ECO:0000256" key="1">
    <source>
        <dbReference type="ARBA" id="ARBA00022884"/>
    </source>
</evidence>
<reference evidence="6" key="1">
    <citation type="submission" date="2022-11" db="UniProtKB">
        <authorList>
            <consortium name="WormBaseParasite"/>
        </authorList>
    </citation>
    <scope>IDENTIFICATION</scope>
</reference>
<evidence type="ECO:0000313" key="6">
    <source>
        <dbReference type="WBParaSite" id="jg14728"/>
    </source>
</evidence>
<dbReference type="Gene3D" id="3.30.70.330">
    <property type="match status" value="1"/>
</dbReference>
<dbReference type="InterPro" id="IPR000504">
    <property type="entry name" value="RRM_dom"/>
</dbReference>
<feature type="region of interest" description="Disordered" evidence="3">
    <location>
        <begin position="19"/>
        <end position="40"/>
    </location>
</feature>
<evidence type="ECO:0000256" key="2">
    <source>
        <dbReference type="PROSITE-ProRule" id="PRU00176"/>
    </source>
</evidence>
<accession>A0A915D144</accession>
<name>A0A915D144_9BILA</name>